<dbReference type="Proteomes" id="UP000267027">
    <property type="component" value="Unassembled WGS sequence"/>
</dbReference>
<feature type="region of interest" description="Disordered" evidence="1">
    <location>
        <begin position="12"/>
        <end position="35"/>
    </location>
</feature>
<feature type="compositionally biased region" description="Low complexity" evidence="1">
    <location>
        <begin position="21"/>
        <end position="30"/>
    </location>
</feature>
<organism evidence="4">
    <name type="scientific">Angiostrongylus costaricensis</name>
    <name type="common">Nematode worm</name>
    <dbReference type="NCBI Taxonomy" id="334426"/>
    <lineage>
        <taxon>Eukaryota</taxon>
        <taxon>Metazoa</taxon>
        <taxon>Ecdysozoa</taxon>
        <taxon>Nematoda</taxon>
        <taxon>Chromadorea</taxon>
        <taxon>Rhabditida</taxon>
        <taxon>Rhabditina</taxon>
        <taxon>Rhabditomorpha</taxon>
        <taxon>Strongyloidea</taxon>
        <taxon>Metastrongylidae</taxon>
        <taxon>Angiostrongylus</taxon>
    </lineage>
</organism>
<name>A0A0R3P9Z4_ANGCS</name>
<dbReference type="WBParaSite" id="ACOC_0000029501-mRNA-1">
    <property type="protein sequence ID" value="ACOC_0000029501-mRNA-1"/>
    <property type="gene ID" value="ACOC_0000029501"/>
</dbReference>
<evidence type="ECO:0000313" key="2">
    <source>
        <dbReference type="EMBL" id="VDM51881.1"/>
    </source>
</evidence>
<proteinExistence type="predicted"/>
<reference evidence="4" key="1">
    <citation type="submission" date="2017-02" db="UniProtKB">
        <authorList>
            <consortium name="WormBaseParasite"/>
        </authorList>
    </citation>
    <scope>IDENTIFICATION</scope>
</reference>
<gene>
    <name evidence="2" type="ORF">ACOC_LOCUS296</name>
</gene>
<evidence type="ECO:0000313" key="4">
    <source>
        <dbReference type="WBParaSite" id="ACOC_0000029501-mRNA-1"/>
    </source>
</evidence>
<dbReference type="AlphaFoldDB" id="A0A0R3P9Z4"/>
<keyword evidence="3" id="KW-1185">Reference proteome</keyword>
<dbReference type="EMBL" id="UYYA01000025">
    <property type="protein sequence ID" value="VDM51881.1"/>
    <property type="molecule type" value="Genomic_DNA"/>
</dbReference>
<protein>
    <submittedName>
        <fullName evidence="2 4">Uncharacterized protein</fullName>
    </submittedName>
</protein>
<reference evidence="2 3" key="2">
    <citation type="submission" date="2018-11" db="EMBL/GenBank/DDBJ databases">
        <authorList>
            <consortium name="Pathogen Informatics"/>
        </authorList>
    </citation>
    <scope>NUCLEOTIDE SEQUENCE [LARGE SCALE GENOMIC DNA]</scope>
    <source>
        <strain evidence="2 3">Costa Rica</strain>
    </source>
</reference>
<accession>A0A0R3P9Z4</accession>
<evidence type="ECO:0000256" key="1">
    <source>
        <dbReference type="SAM" id="MobiDB-lite"/>
    </source>
</evidence>
<sequence>MLAAGRIRWRRCGGDSHAGRPAEATPTAADPTRRNLLPTVGDASSLTPTIRWSCSSSTFASVDRYG</sequence>
<evidence type="ECO:0000313" key="3">
    <source>
        <dbReference type="Proteomes" id="UP000267027"/>
    </source>
</evidence>